<dbReference type="InterPro" id="IPR011006">
    <property type="entry name" value="CheY-like_superfamily"/>
</dbReference>
<dbReference type="Pfam" id="PF00072">
    <property type="entry name" value="Response_reg"/>
    <property type="match status" value="1"/>
</dbReference>
<dbReference type="SMART" id="SM00448">
    <property type="entry name" value="REC"/>
    <property type="match status" value="1"/>
</dbReference>
<dbReference type="PROSITE" id="PS50110">
    <property type="entry name" value="RESPONSE_REGULATORY"/>
    <property type="match status" value="1"/>
</dbReference>
<dbReference type="AlphaFoldDB" id="A0A944QV60"/>
<feature type="domain" description="Response regulatory" evidence="3">
    <location>
        <begin position="27"/>
        <end position="143"/>
    </location>
</feature>
<name>A0A944QV60_9GAMM</name>
<keyword evidence="1 2" id="KW-0597">Phosphoprotein</keyword>
<comment type="caution">
    <text evidence="4">The sequence shown here is derived from an EMBL/GenBank/DDBJ whole genome shotgun (WGS) entry which is preliminary data.</text>
</comment>
<organism evidence="4 5">
    <name type="scientific">Candidatus Thiodiazotropha taylori</name>
    <dbReference type="NCBI Taxonomy" id="2792791"/>
    <lineage>
        <taxon>Bacteria</taxon>
        <taxon>Pseudomonadati</taxon>
        <taxon>Pseudomonadota</taxon>
        <taxon>Gammaproteobacteria</taxon>
        <taxon>Chromatiales</taxon>
        <taxon>Sedimenticolaceae</taxon>
        <taxon>Candidatus Thiodiazotropha</taxon>
    </lineage>
</organism>
<sequence>MIRNIFRKGGEQSDEAEVPVSSKTKAKILVVDDSPTEVHIFKKILEKQGYQILAAKDGQEGVDIAKQELPDIILMDVVMPVLNGFQATRQLKNNASTADIPVIMVTTKDQQTDKNWGMRQGATEYLVKPVAPAELLSKIRELINA</sequence>
<dbReference type="GO" id="GO:0000160">
    <property type="term" value="P:phosphorelay signal transduction system"/>
    <property type="evidence" value="ECO:0007669"/>
    <property type="project" value="InterPro"/>
</dbReference>
<dbReference type="Gene3D" id="3.40.50.2300">
    <property type="match status" value="1"/>
</dbReference>
<feature type="modified residue" description="4-aspartylphosphate" evidence="2">
    <location>
        <position position="76"/>
    </location>
</feature>
<gene>
    <name evidence="4" type="ORF">KME65_11905</name>
</gene>
<evidence type="ECO:0000259" key="3">
    <source>
        <dbReference type="PROSITE" id="PS50110"/>
    </source>
</evidence>
<evidence type="ECO:0000313" key="5">
    <source>
        <dbReference type="Proteomes" id="UP000770889"/>
    </source>
</evidence>
<accession>A0A944QV60</accession>
<dbReference type="InterPro" id="IPR050595">
    <property type="entry name" value="Bact_response_regulator"/>
</dbReference>
<proteinExistence type="predicted"/>
<protein>
    <submittedName>
        <fullName evidence="4">Response regulator</fullName>
    </submittedName>
</protein>
<dbReference type="PANTHER" id="PTHR44591:SF20">
    <property type="entry name" value="PROTEIN PILH"/>
    <property type="match status" value="1"/>
</dbReference>
<dbReference type="SUPFAM" id="SSF52172">
    <property type="entry name" value="CheY-like"/>
    <property type="match status" value="1"/>
</dbReference>
<dbReference type="Proteomes" id="UP000770889">
    <property type="component" value="Unassembled WGS sequence"/>
</dbReference>
<dbReference type="InterPro" id="IPR001789">
    <property type="entry name" value="Sig_transdc_resp-reg_receiver"/>
</dbReference>
<evidence type="ECO:0000256" key="1">
    <source>
        <dbReference type="ARBA" id="ARBA00022553"/>
    </source>
</evidence>
<dbReference type="EMBL" id="JAHHGM010000010">
    <property type="protein sequence ID" value="MBT2989659.1"/>
    <property type="molecule type" value="Genomic_DNA"/>
</dbReference>
<dbReference type="PANTHER" id="PTHR44591">
    <property type="entry name" value="STRESS RESPONSE REGULATOR PROTEIN 1"/>
    <property type="match status" value="1"/>
</dbReference>
<evidence type="ECO:0000313" key="4">
    <source>
        <dbReference type="EMBL" id="MBT2989659.1"/>
    </source>
</evidence>
<evidence type="ECO:0000256" key="2">
    <source>
        <dbReference type="PROSITE-ProRule" id="PRU00169"/>
    </source>
</evidence>
<reference evidence="4 5" key="1">
    <citation type="submission" date="2021-05" db="EMBL/GenBank/DDBJ databases">
        <title>Genetic and Functional Diversity in Clade A Lucinid endosymbionts from the Bahamas.</title>
        <authorList>
            <person name="Giani N.M."/>
            <person name="Engel A.S."/>
            <person name="Campbell B.J."/>
        </authorList>
    </citation>
    <scope>NUCLEOTIDE SEQUENCE [LARGE SCALE GENOMIC DNA]</scope>
    <source>
        <strain evidence="4">LUC16012Gg_MoonRockCtena</strain>
    </source>
</reference>